<dbReference type="eggNOG" id="ENOG502T0XP">
    <property type="taxonomic scope" value="Eukaryota"/>
</dbReference>
<evidence type="ECO:0000313" key="3">
    <source>
        <dbReference type="Proteomes" id="UP000008022"/>
    </source>
</evidence>
<dbReference type="CDD" id="cd22157">
    <property type="entry name" value="F-box_AtFBW1-like"/>
    <property type="match status" value="1"/>
</dbReference>
<reference evidence="3" key="1">
    <citation type="submission" date="2013-06" db="EMBL/GenBank/DDBJ databases">
        <authorList>
            <person name="Zhao Q."/>
        </authorList>
    </citation>
    <scope>NUCLEOTIDE SEQUENCE</scope>
    <source>
        <strain evidence="3">cv. W1943</strain>
    </source>
</reference>
<organism evidence="2 3">
    <name type="scientific">Oryza rufipogon</name>
    <name type="common">Brownbeard rice</name>
    <name type="synonym">Asian wild rice</name>
    <dbReference type="NCBI Taxonomy" id="4529"/>
    <lineage>
        <taxon>Eukaryota</taxon>
        <taxon>Viridiplantae</taxon>
        <taxon>Streptophyta</taxon>
        <taxon>Embryophyta</taxon>
        <taxon>Tracheophyta</taxon>
        <taxon>Spermatophyta</taxon>
        <taxon>Magnoliopsida</taxon>
        <taxon>Liliopsida</taxon>
        <taxon>Poales</taxon>
        <taxon>Poaceae</taxon>
        <taxon>BOP clade</taxon>
        <taxon>Oryzoideae</taxon>
        <taxon>Oryzeae</taxon>
        <taxon>Oryzinae</taxon>
        <taxon>Oryza</taxon>
    </lineage>
</organism>
<dbReference type="SMART" id="SM00256">
    <property type="entry name" value="FBOX"/>
    <property type="match status" value="1"/>
</dbReference>
<keyword evidence="3" id="KW-1185">Reference proteome</keyword>
<evidence type="ECO:0000313" key="2">
    <source>
        <dbReference type="EnsemblPlants" id="ORUFI04G04310.1"/>
    </source>
</evidence>
<dbReference type="Gene3D" id="1.20.1280.50">
    <property type="match status" value="1"/>
</dbReference>
<dbReference type="SUPFAM" id="SSF63829">
    <property type="entry name" value="Calcium-dependent phosphotriesterase"/>
    <property type="match status" value="1"/>
</dbReference>
<accession>A0A0E0P5Q0</accession>
<dbReference type="InterPro" id="IPR050233">
    <property type="entry name" value="A_thaliana_F-box"/>
</dbReference>
<dbReference type="PANTHER" id="PTHR47993">
    <property type="entry name" value="OS09G0372900 PROTEIN-RELATED"/>
    <property type="match status" value="1"/>
</dbReference>
<dbReference type="Pfam" id="PF12937">
    <property type="entry name" value="F-box-like"/>
    <property type="match status" value="1"/>
</dbReference>
<dbReference type="HOGENOM" id="CLU_032609_3_0_1"/>
<dbReference type="EnsemblPlants" id="ORUFI04G04310.1">
    <property type="protein sequence ID" value="ORUFI04G04310.1"/>
    <property type="gene ID" value="ORUFI04G04310"/>
</dbReference>
<dbReference type="InterPro" id="IPR001810">
    <property type="entry name" value="F-box_dom"/>
</dbReference>
<name>A0A0E0P5Q0_ORYRU</name>
<dbReference type="AlphaFoldDB" id="A0A0E0P5Q0"/>
<protein>
    <recommendedName>
        <fullName evidence="1">F-box domain-containing protein</fullName>
    </recommendedName>
</protein>
<dbReference type="OMA" id="HWALEDS"/>
<proteinExistence type="predicted"/>
<evidence type="ECO:0000259" key="1">
    <source>
        <dbReference type="SMART" id="SM00256"/>
    </source>
</evidence>
<sequence length="309" mass="35228">MVKAARTGLPPRRRGLPEEIVVWEILVRLPPKPLLRCRQVCRAWRRLTSTGDFLFTHHRHQPSLPLVDRYKCNEEFLLGIVSLDRRAAAARLQPVAQLDDTCYMMNADASCDGLLLLSIGGIWNTCYVYTLGSSDVPRCIGWPETSASGATVVLHGSLHWYQRSQDRILVFDTTAESFRWMRAPSDRMKRTLDSGNLFDMDDIWVLQDYKREIWSLKYQVELPVPEIRGMLGGAYHWSAMVLSQEGDVLVLVSCDRWLFYIDTEGNLLASFQHYGDGLFTTGLKLKPSLVQHAFFPLLDSYAVNASPFI</sequence>
<dbReference type="InterPro" id="IPR036047">
    <property type="entry name" value="F-box-like_dom_sf"/>
</dbReference>
<reference evidence="2" key="2">
    <citation type="submission" date="2015-06" db="UniProtKB">
        <authorList>
            <consortium name="EnsemblPlants"/>
        </authorList>
    </citation>
    <scope>IDENTIFICATION</scope>
</reference>
<feature type="domain" description="F-box" evidence="1">
    <location>
        <begin position="16"/>
        <end position="57"/>
    </location>
</feature>
<dbReference type="Proteomes" id="UP000008022">
    <property type="component" value="Unassembled WGS sequence"/>
</dbReference>
<dbReference type="PANTHER" id="PTHR47993:SF382">
    <property type="entry name" value="OS04G0193300 PROTEIN"/>
    <property type="match status" value="1"/>
</dbReference>
<dbReference type="Gramene" id="ORUFI04G04310.1">
    <property type="protein sequence ID" value="ORUFI04G04310.1"/>
    <property type="gene ID" value="ORUFI04G04310"/>
</dbReference>
<dbReference type="SUPFAM" id="SSF81383">
    <property type="entry name" value="F-box domain"/>
    <property type="match status" value="1"/>
</dbReference>